<sequence>MSILGLYRFFQIFFPEVPVLNLSKYRKLCMEAECQVVEGKPLATLWNAVKGFCSGFFRTDPQILSKAANNAVMETADLDISATCEDLGECCN</sequence>
<organism evidence="1 2">
    <name type="scientific">Dioscorea zingiberensis</name>
    <dbReference type="NCBI Taxonomy" id="325984"/>
    <lineage>
        <taxon>Eukaryota</taxon>
        <taxon>Viridiplantae</taxon>
        <taxon>Streptophyta</taxon>
        <taxon>Embryophyta</taxon>
        <taxon>Tracheophyta</taxon>
        <taxon>Spermatophyta</taxon>
        <taxon>Magnoliopsida</taxon>
        <taxon>Liliopsida</taxon>
        <taxon>Dioscoreales</taxon>
        <taxon>Dioscoreaceae</taxon>
        <taxon>Dioscorea</taxon>
    </lineage>
</organism>
<protein>
    <submittedName>
        <fullName evidence="1">Uncharacterized protein</fullName>
    </submittedName>
</protein>
<comment type="caution">
    <text evidence="1">The sequence shown here is derived from an EMBL/GenBank/DDBJ whole genome shotgun (WGS) entry which is preliminary data.</text>
</comment>
<reference evidence="1" key="2">
    <citation type="journal article" date="2022" name="Hortic Res">
        <title>The genome of Dioscorea zingiberensis sheds light on the biosynthesis, origin and evolution of the medicinally important diosgenin saponins.</title>
        <authorList>
            <person name="Li Y."/>
            <person name="Tan C."/>
            <person name="Li Z."/>
            <person name="Guo J."/>
            <person name="Li S."/>
            <person name="Chen X."/>
            <person name="Wang C."/>
            <person name="Dai X."/>
            <person name="Yang H."/>
            <person name="Song W."/>
            <person name="Hou L."/>
            <person name="Xu J."/>
            <person name="Tong Z."/>
            <person name="Xu A."/>
            <person name="Yuan X."/>
            <person name="Wang W."/>
            <person name="Yang Q."/>
            <person name="Chen L."/>
            <person name="Sun Z."/>
            <person name="Wang K."/>
            <person name="Pan B."/>
            <person name="Chen J."/>
            <person name="Bao Y."/>
            <person name="Liu F."/>
            <person name="Qi X."/>
            <person name="Gang D.R."/>
            <person name="Wen J."/>
            <person name="Li J."/>
        </authorList>
    </citation>
    <scope>NUCLEOTIDE SEQUENCE</scope>
    <source>
        <strain evidence="1">Dzin_1.0</strain>
    </source>
</reference>
<dbReference type="AlphaFoldDB" id="A0A9D5CQR1"/>
<keyword evidence="2" id="KW-1185">Reference proteome</keyword>
<name>A0A9D5CQR1_9LILI</name>
<gene>
    <name evidence="1" type="ORF">J5N97_013440</name>
</gene>
<dbReference type="EMBL" id="JAGGNH010000003">
    <property type="protein sequence ID" value="KAJ0977966.1"/>
    <property type="molecule type" value="Genomic_DNA"/>
</dbReference>
<evidence type="ECO:0000313" key="2">
    <source>
        <dbReference type="Proteomes" id="UP001085076"/>
    </source>
</evidence>
<dbReference type="Proteomes" id="UP001085076">
    <property type="component" value="Miscellaneous, Linkage group lg03"/>
</dbReference>
<accession>A0A9D5CQR1</accession>
<dbReference type="OrthoDB" id="783217at2759"/>
<proteinExistence type="predicted"/>
<evidence type="ECO:0000313" key="1">
    <source>
        <dbReference type="EMBL" id="KAJ0977966.1"/>
    </source>
</evidence>
<reference evidence="1" key="1">
    <citation type="submission" date="2021-03" db="EMBL/GenBank/DDBJ databases">
        <authorList>
            <person name="Li Z."/>
            <person name="Yang C."/>
        </authorList>
    </citation>
    <scope>NUCLEOTIDE SEQUENCE</scope>
    <source>
        <strain evidence="1">Dzin_1.0</strain>
        <tissue evidence="1">Leaf</tissue>
    </source>
</reference>